<name>A0ABS2LX47_9ACTN</name>
<organism evidence="1 2">
    <name type="scientific">Micromonospora luteifusca</name>
    <dbReference type="NCBI Taxonomy" id="709860"/>
    <lineage>
        <taxon>Bacteria</taxon>
        <taxon>Bacillati</taxon>
        <taxon>Actinomycetota</taxon>
        <taxon>Actinomycetes</taxon>
        <taxon>Micromonosporales</taxon>
        <taxon>Micromonosporaceae</taxon>
        <taxon>Micromonospora</taxon>
    </lineage>
</organism>
<accession>A0ABS2LX47</accession>
<dbReference type="Proteomes" id="UP000764837">
    <property type="component" value="Unassembled WGS sequence"/>
</dbReference>
<evidence type="ECO:0000313" key="2">
    <source>
        <dbReference type="Proteomes" id="UP000764837"/>
    </source>
</evidence>
<evidence type="ECO:0000313" key="1">
    <source>
        <dbReference type="EMBL" id="MBM7492756.1"/>
    </source>
</evidence>
<gene>
    <name evidence="1" type="ORF">JOD64_003978</name>
</gene>
<sequence>MIFALIGDAVRESAQAGLPAPPPSCLRPASAPPPPWLVRADLGQSGLPLAGSGGEIRLDGRGQRWCCCIAAAA</sequence>
<keyword evidence="2" id="KW-1185">Reference proteome</keyword>
<proteinExistence type="predicted"/>
<comment type="caution">
    <text evidence="1">The sequence shown here is derived from an EMBL/GenBank/DDBJ whole genome shotgun (WGS) entry which is preliminary data.</text>
</comment>
<dbReference type="EMBL" id="JAFBBP010000001">
    <property type="protein sequence ID" value="MBM7492756.1"/>
    <property type="molecule type" value="Genomic_DNA"/>
</dbReference>
<protein>
    <submittedName>
        <fullName evidence="1">Uncharacterized protein</fullName>
    </submittedName>
</protein>
<reference evidence="1 2" key="1">
    <citation type="submission" date="2021-01" db="EMBL/GenBank/DDBJ databases">
        <title>Sequencing the genomes of 1000 actinobacteria strains.</title>
        <authorList>
            <person name="Klenk H.-P."/>
        </authorList>
    </citation>
    <scope>NUCLEOTIDE SEQUENCE [LARGE SCALE GENOMIC DNA]</scope>
    <source>
        <strain evidence="1 2">DSM 100204</strain>
    </source>
</reference>